<name>A0AAF1AHN3_DAUCS</name>
<proteinExistence type="predicted"/>
<sequence length="231" mass="25356">MQVAPLLFQAFSTIPYLSQVSFTGTDGLFFSYYSKEDQQQPVAVYFNSSSPINQKNSTMYTWYTQPVSRNTGKPYGEAVITPPSITNATKNKFASLGTSWNDSQDLHFLNTAAMDGRGTISLGFRVKPLLSFFCSFDGEGGSLYLATKDGVGVLEGTIPNTRVVIKSNSVSVQLIDSFGVQVGQVGNVTCQQNDGTTEESNFNIWKIKYSLYCSDLKILGVELVCLPFLSF</sequence>
<accession>A0AAF1AHN3</accession>
<evidence type="ECO:0000313" key="2">
    <source>
        <dbReference type="Proteomes" id="UP000077755"/>
    </source>
</evidence>
<organism evidence="1 2">
    <name type="scientific">Daucus carota subsp. sativus</name>
    <name type="common">Carrot</name>
    <dbReference type="NCBI Taxonomy" id="79200"/>
    <lineage>
        <taxon>Eukaryota</taxon>
        <taxon>Viridiplantae</taxon>
        <taxon>Streptophyta</taxon>
        <taxon>Embryophyta</taxon>
        <taxon>Tracheophyta</taxon>
        <taxon>Spermatophyta</taxon>
        <taxon>Magnoliopsida</taxon>
        <taxon>eudicotyledons</taxon>
        <taxon>Gunneridae</taxon>
        <taxon>Pentapetalae</taxon>
        <taxon>asterids</taxon>
        <taxon>campanulids</taxon>
        <taxon>Apiales</taxon>
        <taxon>Apiaceae</taxon>
        <taxon>Apioideae</taxon>
        <taxon>Scandiceae</taxon>
        <taxon>Daucinae</taxon>
        <taxon>Daucus</taxon>
        <taxon>Daucus sect. Daucus</taxon>
    </lineage>
</organism>
<gene>
    <name evidence="1" type="ORF">DCAR_0103042</name>
</gene>
<evidence type="ECO:0000313" key="1">
    <source>
        <dbReference type="EMBL" id="WOG83864.1"/>
    </source>
</evidence>
<dbReference type="AlphaFoldDB" id="A0AAF1AHN3"/>
<reference evidence="1" key="1">
    <citation type="journal article" date="2016" name="Nat. Genet.">
        <title>A high-quality carrot genome assembly provides new insights into carotenoid accumulation and asterid genome evolution.</title>
        <authorList>
            <person name="Iorizzo M."/>
            <person name="Ellison S."/>
            <person name="Senalik D."/>
            <person name="Zeng P."/>
            <person name="Satapoomin P."/>
            <person name="Huang J."/>
            <person name="Bowman M."/>
            <person name="Iovene M."/>
            <person name="Sanseverino W."/>
            <person name="Cavagnaro P."/>
            <person name="Yildiz M."/>
            <person name="Macko-Podgorni A."/>
            <person name="Moranska E."/>
            <person name="Grzebelus E."/>
            <person name="Grzebelus D."/>
            <person name="Ashrafi H."/>
            <person name="Zheng Z."/>
            <person name="Cheng S."/>
            <person name="Spooner D."/>
            <person name="Van Deynze A."/>
            <person name="Simon P."/>
        </authorList>
    </citation>
    <scope>NUCLEOTIDE SEQUENCE</scope>
    <source>
        <tissue evidence="1">Leaf</tissue>
    </source>
</reference>
<dbReference type="EMBL" id="CP093343">
    <property type="protein sequence ID" value="WOG83864.1"/>
    <property type="molecule type" value="Genomic_DNA"/>
</dbReference>
<reference evidence="1" key="2">
    <citation type="submission" date="2022-03" db="EMBL/GenBank/DDBJ databases">
        <title>Draft title - Genomic analysis of global carrot germplasm unveils the trajectory of domestication and the origin of high carotenoid orange carrot.</title>
        <authorList>
            <person name="Iorizzo M."/>
            <person name="Ellison S."/>
            <person name="Senalik D."/>
            <person name="Macko-Podgorni A."/>
            <person name="Grzebelus D."/>
            <person name="Bostan H."/>
            <person name="Rolling W."/>
            <person name="Curaba J."/>
            <person name="Simon P."/>
        </authorList>
    </citation>
    <scope>NUCLEOTIDE SEQUENCE</scope>
    <source>
        <tissue evidence="1">Leaf</tissue>
    </source>
</reference>
<dbReference type="Proteomes" id="UP000077755">
    <property type="component" value="Chromosome 1"/>
</dbReference>
<keyword evidence="2" id="KW-1185">Reference proteome</keyword>
<protein>
    <submittedName>
        <fullName evidence="1">Uncharacterized protein</fullName>
    </submittedName>
</protein>